<feature type="signal peptide" evidence="2">
    <location>
        <begin position="1"/>
        <end position="29"/>
    </location>
</feature>
<dbReference type="RefSeq" id="WP_201836569.1">
    <property type="nucleotide sequence ID" value="NZ_JAERRK010000007.1"/>
</dbReference>
<reference evidence="3" key="1">
    <citation type="submission" date="2021-01" db="EMBL/GenBank/DDBJ databases">
        <title>WGS of actinomycetes isolated from Thailand.</title>
        <authorList>
            <person name="Thawai C."/>
        </authorList>
    </citation>
    <scope>NUCLEOTIDE SEQUENCE</scope>
    <source>
        <strain evidence="3">RCU-197</strain>
    </source>
</reference>
<comment type="caution">
    <text evidence="3">The sequence shown here is derived from an EMBL/GenBank/DDBJ whole genome shotgun (WGS) entry which is preliminary data.</text>
</comment>
<keyword evidence="2" id="KW-0732">Signal</keyword>
<protein>
    <recommendedName>
        <fullName evidence="5">Spore coat protein U domain-containing protein</fullName>
    </recommendedName>
</protein>
<feature type="chain" id="PRO_5037473643" description="Spore coat protein U domain-containing protein" evidence="2">
    <location>
        <begin position="30"/>
        <end position="158"/>
    </location>
</feature>
<evidence type="ECO:0000313" key="4">
    <source>
        <dbReference type="Proteomes" id="UP000661858"/>
    </source>
</evidence>
<keyword evidence="4" id="KW-1185">Reference proteome</keyword>
<gene>
    <name evidence="3" type="ORF">JK359_17535</name>
</gene>
<evidence type="ECO:0000313" key="3">
    <source>
        <dbReference type="EMBL" id="MBL1083748.1"/>
    </source>
</evidence>
<organism evidence="3 4">
    <name type="scientific">Streptomyces actinomycinicus</name>
    <dbReference type="NCBI Taxonomy" id="1695166"/>
    <lineage>
        <taxon>Bacteria</taxon>
        <taxon>Bacillati</taxon>
        <taxon>Actinomycetota</taxon>
        <taxon>Actinomycetes</taxon>
        <taxon>Kitasatosporales</taxon>
        <taxon>Streptomycetaceae</taxon>
        <taxon>Streptomyces</taxon>
    </lineage>
</organism>
<accession>A0A937EII9</accession>
<evidence type="ECO:0000256" key="2">
    <source>
        <dbReference type="SAM" id="SignalP"/>
    </source>
</evidence>
<feature type="region of interest" description="Disordered" evidence="1">
    <location>
        <begin position="114"/>
        <end position="137"/>
    </location>
</feature>
<dbReference type="EMBL" id="JAERRK010000007">
    <property type="protein sequence ID" value="MBL1083748.1"/>
    <property type="molecule type" value="Genomic_DNA"/>
</dbReference>
<proteinExistence type="predicted"/>
<name>A0A937EII9_9ACTN</name>
<evidence type="ECO:0000256" key="1">
    <source>
        <dbReference type="SAM" id="MobiDB-lite"/>
    </source>
</evidence>
<dbReference type="Proteomes" id="UP000661858">
    <property type="component" value="Unassembled WGS sequence"/>
</dbReference>
<sequence length="158" mass="16283">MFGVSVRGLVAAGAAALLLAAATSGPAQAATYNCAGAITVNVHPANRAVDGRSSSDFRCATPDESFPAELTISGSVTGSGDLVFETRTTDTLRRTDTGQTLRFTIDRRFERDTLAASGNATEHGTGGQARDSGTGPFGTGTNLVTFVVSDNYMLDITT</sequence>
<evidence type="ECO:0008006" key="5">
    <source>
        <dbReference type="Google" id="ProtNLM"/>
    </source>
</evidence>
<dbReference type="AlphaFoldDB" id="A0A937EII9"/>